<organism evidence="1">
    <name type="scientific">uncultured marine group II euryarchaeote KM3-85-F5</name>
    <dbReference type="NCBI Taxonomy" id="526684"/>
    <lineage>
        <taxon>Archaea</taxon>
        <taxon>Methanobacteriati</taxon>
        <taxon>Thermoplasmatota</taxon>
        <taxon>Candidatus Poseidoniia</taxon>
        <taxon>Candidatus Poseidoniales</taxon>
        <taxon>environmental samples</taxon>
    </lineage>
</organism>
<protein>
    <submittedName>
        <fullName evidence="1">Uncharacterized protein</fullName>
    </submittedName>
</protein>
<reference evidence="1" key="1">
    <citation type="journal article" date="2008" name="ISME J.">
        <title>Hindsight in the relative abundance, metabolic potential and genome dynamics of uncultivated marine archaea from comparative metagenomic analyses of bathypelagic plankton of different oceanic regions.</title>
        <authorList>
            <person name="Martin-Cuadrado A.B."/>
            <person name="Rodriguez-Valera F."/>
            <person name="Moreira D."/>
            <person name="Alba J.C."/>
            <person name="Ivars-Martinez E."/>
            <person name="Henn M.R."/>
            <person name="Talla E."/>
            <person name="Lopez-Garcia P."/>
        </authorList>
    </citation>
    <scope>NUCLEOTIDE SEQUENCE</scope>
</reference>
<dbReference type="AlphaFoldDB" id="B3V5I6"/>
<evidence type="ECO:0000313" key="1">
    <source>
        <dbReference type="EMBL" id="ACF09522.1"/>
    </source>
</evidence>
<name>B3V5I6_9ARCH</name>
<reference evidence="1" key="2">
    <citation type="submission" date="2008-08" db="EMBL/GenBank/DDBJ databases">
        <authorList>
            <person name="Martin-Cuadrado A.-B."/>
            <person name="Rodriguez-Valera F."/>
            <person name="Moreira D."/>
            <person name="Alba J.-C."/>
            <person name="Ivars-Martinez E."/>
            <person name="Henn M.R."/>
            <person name="Talla E."/>
            <person name="Lopez-Garcia P."/>
        </authorList>
    </citation>
    <scope>NUCLEOTIDE SEQUENCE</scope>
</reference>
<accession>B3V5I6</accession>
<dbReference type="EMBL" id="EU686616">
    <property type="protein sequence ID" value="ACF09522.1"/>
    <property type="molecule type" value="Genomic_DNA"/>
</dbReference>
<proteinExistence type="predicted"/>
<sequence length="54" mass="5874">MISDPAQPARAAVIINSIIVEASKRRMSLFTQYRGYIPSPRCGKSTGLAQSSTF</sequence>